<gene>
    <name evidence="2" type="ORF">BECKLPF1236B_GA0070989_10698</name>
</gene>
<dbReference type="AlphaFoldDB" id="A0A450WCY5"/>
<accession>A0A450WCY5</accession>
<evidence type="ECO:0000313" key="2">
    <source>
        <dbReference type="EMBL" id="VFK14884.1"/>
    </source>
</evidence>
<sequence length="464" mass="52247">MRFMYRPFSDLWRSSGGGWITVLGVFFVFLTFTLPLFSLTLPWKFQWLWTLQLEDDVLVKENTEKDNVAIHELINRMRAGAPPETWREPALKVGGLELRERDLRGANLRRAKLPNAILTEINLQGADLTRAKLPWAELERVQMQEATLTEAILYEVKLGDIDLSGSKAENINLTGAEMIGVLLNNAKWRGARLDDAVLDSFRATDTDLTNASLKNADATSAHLNGVLLNNATLRGTILEGASLERTDLSLAKMAAVVLARAHMEKASLDSADLRGATLRAAVFDDTRFRNANLTGADLRETEPRRANLKGAGLGLADLRGAKLLMPPLTTLERKNLGASPQDWSSIEERPCRTRKENKEDEFCLEQWKSRIPQEHPCLMTKAWGPCLGEKDLAEYDKYLADFLADLACEDESLARPVIRRAESIRKDEPQRPITTLLHERLTMQDCPAWNELSAKTRESFERIR</sequence>
<dbReference type="InterPro" id="IPR051082">
    <property type="entry name" value="Pentapeptide-BTB/POZ_domain"/>
</dbReference>
<name>A0A450WCY5_9GAMM</name>
<reference evidence="2" key="1">
    <citation type="submission" date="2019-02" db="EMBL/GenBank/DDBJ databases">
        <authorList>
            <person name="Gruber-Vodicka R. H."/>
            <person name="Seah K. B. B."/>
        </authorList>
    </citation>
    <scope>NUCLEOTIDE SEQUENCE</scope>
    <source>
        <strain evidence="2">BECK_S313</strain>
    </source>
</reference>
<dbReference type="SUPFAM" id="SSF141571">
    <property type="entry name" value="Pentapeptide repeat-like"/>
    <property type="match status" value="2"/>
</dbReference>
<keyword evidence="1" id="KW-1133">Transmembrane helix</keyword>
<dbReference type="PANTHER" id="PTHR14136:SF17">
    <property type="entry name" value="BTB_POZ DOMAIN-CONTAINING PROTEIN KCTD9"/>
    <property type="match status" value="1"/>
</dbReference>
<dbReference type="PANTHER" id="PTHR14136">
    <property type="entry name" value="BTB_POZ DOMAIN-CONTAINING PROTEIN KCTD9"/>
    <property type="match status" value="1"/>
</dbReference>
<organism evidence="2">
    <name type="scientific">Candidatus Kentrum sp. LPFa</name>
    <dbReference type="NCBI Taxonomy" id="2126335"/>
    <lineage>
        <taxon>Bacteria</taxon>
        <taxon>Pseudomonadati</taxon>
        <taxon>Pseudomonadota</taxon>
        <taxon>Gammaproteobacteria</taxon>
        <taxon>Candidatus Kentrum</taxon>
    </lineage>
</organism>
<dbReference type="InterPro" id="IPR001646">
    <property type="entry name" value="5peptide_repeat"/>
</dbReference>
<dbReference type="Pfam" id="PF00805">
    <property type="entry name" value="Pentapeptide"/>
    <property type="match status" value="3"/>
</dbReference>
<dbReference type="EMBL" id="CAADFK010000069">
    <property type="protein sequence ID" value="VFK14884.1"/>
    <property type="molecule type" value="Genomic_DNA"/>
</dbReference>
<keyword evidence="1" id="KW-0812">Transmembrane</keyword>
<dbReference type="Gene3D" id="2.160.20.80">
    <property type="entry name" value="E3 ubiquitin-protein ligase SopA"/>
    <property type="match status" value="2"/>
</dbReference>
<proteinExistence type="predicted"/>
<protein>
    <submittedName>
        <fullName evidence="2">Uncharacterized protein YjbI, contains pentapeptide repeats</fullName>
    </submittedName>
</protein>
<evidence type="ECO:0000256" key="1">
    <source>
        <dbReference type="SAM" id="Phobius"/>
    </source>
</evidence>
<keyword evidence="1" id="KW-0472">Membrane</keyword>
<feature type="transmembrane region" description="Helical" evidence="1">
    <location>
        <begin position="20"/>
        <end position="41"/>
    </location>
</feature>